<dbReference type="OMA" id="NCAFGTR"/>
<protein>
    <submittedName>
        <fullName evidence="1">Uncharacterized protein</fullName>
    </submittedName>
</protein>
<dbReference type="Proteomes" id="UP000001542">
    <property type="component" value="Unassembled WGS sequence"/>
</dbReference>
<sequence length="234" mass="26834">MSGVKQRAFCDIRPSMLKNPLLVRNKIGKAAPSTHDLPPSDYRYGCKTNIGEGVKEMFQNWEKIENPEETQPDSSRRKTEFKPGNDYIAMNRNAIRHGCRTSKEFREFQLKHPVMKKVVDSDSKIESNQNFHTRVVSMTHGIPTPVTSEMKECLTWYYGREAKERALAKRALEASTRARASTATTSSIRSRATRPTRASIGHTKVCYVAPRESDTFKIKRFADIDHYAIVDYWD</sequence>
<name>A2ESY8_TRIV3</name>
<dbReference type="PANTHER" id="PTHR28617:SF1">
    <property type="entry name" value="CILIA- AND FLAGELLA-ASSOCIATED PROTEIN 77"/>
    <property type="match status" value="1"/>
</dbReference>
<reference evidence="1" key="2">
    <citation type="journal article" date="2007" name="Science">
        <title>Draft genome sequence of the sexually transmitted pathogen Trichomonas vaginalis.</title>
        <authorList>
            <person name="Carlton J.M."/>
            <person name="Hirt R.P."/>
            <person name="Silva J.C."/>
            <person name="Delcher A.L."/>
            <person name="Schatz M."/>
            <person name="Zhao Q."/>
            <person name="Wortman J.R."/>
            <person name="Bidwell S.L."/>
            <person name="Alsmark U.C.M."/>
            <person name="Besteiro S."/>
            <person name="Sicheritz-Ponten T."/>
            <person name="Noel C.J."/>
            <person name="Dacks J.B."/>
            <person name="Foster P.G."/>
            <person name="Simillion C."/>
            <person name="Van de Peer Y."/>
            <person name="Miranda-Saavedra D."/>
            <person name="Barton G.J."/>
            <person name="Westrop G.D."/>
            <person name="Mueller S."/>
            <person name="Dessi D."/>
            <person name="Fiori P.L."/>
            <person name="Ren Q."/>
            <person name="Paulsen I."/>
            <person name="Zhang H."/>
            <person name="Bastida-Corcuera F.D."/>
            <person name="Simoes-Barbosa A."/>
            <person name="Brown M.T."/>
            <person name="Hayes R.D."/>
            <person name="Mukherjee M."/>
            <person name="Okumura C.Y."/>
            <person name="Schneider R."/>
            <person name="Smith A.J."/>
            <person name="Vanacova S."/>
            <person name="Villalvazo M."/>
            <person name="Haas B.J."/>
            <person name="Pertea M."/>
            <person name="Feldblyum T.V."/>
            <person name="Utterback T.R."/>
            <person name="Shu C.L."/>
            <person name="Osoegawa K."/>
            <person name="de Jong P.J."/>
            <person name="Hrdy I."/>
            <person name="Horvathova L."/>
            <person name="Zubacova Z."/>
            <person name="Dolezal P."/>
            <person name="Malik S.B."/>
            <person name="Logsdon J.M. Jr."/>
            <person name="Henze K."/>
            <person name="Gupta A."/>
            <person name="Wang C.C."/>
            <person name="Dunne R.L."/>
            <person name="Upcroft J.A."/>
            <person name="Upcroft P."/>
            <person name="White O."/>
            <person name="Salzberg S.L."/>
            <person name="Tang P."/>
            <person name="Chiu C.-H."/>
            <person name="Lee Y.-S."/>
            <person name="Embley T.M."/>
            <person name="Coombs G.H."/>
            <person name="Mottram J.C."/>
            <person name="Tachezy J."/>
            <person name="Fraser-Liggett C.M."/>
            <person name="Johnson P.J."/>
        </authorList>
    </citation>
    <scope>NUCLEOTIDE SEQUENCE [LARGE SCALE GENOMIC DNA]</scope>
    <source>
        <strain evidence="1">G3</strain>
    </source>
</reference>
<dbReference type="VEuPathDB" id="TrichDB:TVAGG3_0191640"/>
<organism evidence="1 2">
    <name type="scientific">Trichomonas vaginalis (strain ATCC PRA-98 / G3)</name>
    <dbReference type="NCBI Taxonomy" id="412133"/>
    <lineage>
        <taxon>Eukaryota</taxon>
        <taxon>Metamonada</taxon>
        <taxon>Parabasalia</taxon>
        <taxon>Trichomonadida</taxon>
        <taxon>Trichomonadidae</taxon>
        <taxon>Trichomonas</taxon>
    </lineage>
</organism>
<dbReference type="Pfam" id="PF14825">
    <property type="entry name" value="CFAP77"/>
    <property type="match status" value="1"/>
</dbReference>
<keyword evidence="2" id="KW-1185">Reference proteome</keyword>
<dbReference type="VEuPathDB" id="TrichDB:TVAG_474520"/>
<dbReference type="InParanoid" id="A2ESY8"/>
<dbReference type="OrthoDB" id="532484at2759"/>
<dbReference type="EMBL" id="DS113481">
    <property type="protein sequence ID" value="EAY04246.1"/>
    <property type="molecule type" value="Genomic_DNA"/>
</dbReference>
<dbReference type="KEGG" id="tva:4762100"/>
<dbReference type="eggNOG" id="ENOG502SFES">
    <property type="taxonomic scope" value="Eukaryota"/>
</dbReference>
<evidence type="ECO:0000313" key="1">
    <source>
        <dbReference type="EMBL" id="EAY04246.1"/>
    </source>
</evidence>
<accession>A2ESY8</accession>
<dbReference type="RefSeq" id="XP_001316469.1">
    <property type="nucleotide sequence ID" value="XM_001316434.1"/>
</dbReference>
<dbReference type="PANTHER" id="PTHR28617">
    <property type="entry name" value="CILIA- AND FLAGELLA-ASSOCIATED PROTEIN 77"/>
    <property type="match status" value="1"/>
</dbReference>
<reference evidence="1" key="1">
    <citation type="submission" date="2006-10" db="EMBL/GenBank/DDBJ databases">
        <authorList>
            <person name="Amadeo P."/>
            <person name="Zhao Q."/>
            <person name="Wortman J."/>
            <person name="Fraser-Liggett C."/>
            <person name="Carlton J."/>
        </authorList>
    </citation>
    <scope>NUCLEOTIDE SEQUENCE</scope>
    <source>
        <strain evidence="1">G3</strain>
    </source>
</reference>
<proteinExistence type="predicted"/>
<dbReference type="AlphaFoldDB" id="A2ESY8"/>
<evidence type="ECO:0000313" key="2">
    <source>
        <dbReference type="Proteomes" id="UP000001542"/>
    </source>
</evidence>
<gene>
    <name evidence="1" type="ORF">TVAG_474520</name>
</gene>
<dbReference type="InterPro" id="IPR029147">
    <property type="entry name" value="CFAP77"/>
</dbReference>